<dbReference type="InterPro" id="IPR001590">
    <property type="entry name" value="Peptidase_M12B"/>
</dbReference>
<dbReference type="AlphaFoldDB" id="A0A7H9DWU0"/>
<gene>
    <name evidence="4" type="ORF">FH779_16950</name>
</gene>
<accession>A0A7H9DWU0</accession>
<protein>
    <submittedName>
        <fullName evidence="4">T9SS type A sorting domain-containing protein</fullName>
    </submittedName>
</protein>
<dbReference type="SUPFAM" id="SSF55486">
    <property type="entry name" value="Metalloproteases ('zincins'), catalytic domain"/>
    <property type="match status" value="1"/>
</dbReference>
<dbReference type="GO" id="GO:0004222">
    <property type="term" value="F:metalloendopeptidase activity"/>
    <property type="evidence" value="ECO:0007669"/>
    <property type="project" value="InterPro"/>
</dbReference>
<dbReference type="Pfam" id="PF13583">
    <property type="entry name" value="Reprolysin_4"/>
    <property type="match status" value="1"/>
</dbReference>
<reference evidence="4 5" key="1">
    <citation type="submission" date="2019-06" db="EMBL/GenBank/DDBJ databases">
        <title>Emergence of pandrug resistant Empedobacter falsenii in China.</title>
        <authorList>
            <person name="Dong N."/>
            <person name="Chen S."/>
            <person name="Zhang R."/>
        </authorList>
    </citation>
    <scope>NUCLEOTIDE SEQUENCE [LARGE SCALE GENOMIC DNA]</scope>
    <source>
        <strain evidence="4 5">1681-1</strain>
    </source>
</reference>
<dbReference type="InterPro" id="IPR024079">
    <property type="entry name" value="MetalloPept_cat_dom_sf"/>
</dbReference>
<dbReference type="PROSITE" id="PS50215">
    <property type="entry name" value="ADAM_MEPRO"/>
    <property type="match status" value="1"/>
</dbReference>
<sequence length="894" mass="97221">MKKKLLATSLVFGLFYTNANAQSNSLNEVLTAGFPTSKIKTVNLSRLETQLQGTLQNKSKSFEVSIPGLNKTQKTFTIVENQVLSPELQAKYPNIKTYVGYSSDNSQDKIVLSYSPSKGVTALVLSPNNNYSIEKKNGNYEILTSKESSILGNFECGSEENLKTFLAAKTANSSNNNPLGVRKYKIGVVTDFDFNKSQVAEGEIPTKETSMLAIANVLNVVNFVYGIDLAIELELVDGTDELSILTKEDDKYYFFNFLGIEVTNLNDLTQKILDDKIGSANYDVGIVLTGKTNGGKAGLIGSVCNNSVKGSTYAGNVGHSAYKAAMIVAHELGHQFGANHVHARAEETGANVETGSGVTVMGYPGVTGTHDVVPDFVSQFNHHNLKQINDYLATTSCGVFTPNNNTPPVVTVEKSEYNIPKGTAFKLKGTVSDAESPDFLISNSWEQSDPLLGKYTGNWVDTSRNNTEGANFRVYQHQSSPIAYFPPILNVAEGQLYSTWNTVSDIARDMNFTLQARDLIDFGTSKLKGQIASEKVKVSVKEEGPFKITNIDLNQSIKAGTPFEVKWDVAGTDSGNINVKNVAIKLLNFEANVNTIEDAYTILASNVPNTGSAIVTIPEGTETSKANIIVEAVDNIFYAASPNVAVNRSIELVCKTYDVISSPLTIPDMTGQNAGILNLPALTIDNYNGNIENFSIHTDITHANQGELAFLMGKENVDKGYQFLNYANCSGKPNMTYEYNSYGGNTFENCGVAGAKITAIGTDLAKYYNEPANGTYYFRLADISPSNQGTVNKLSVEFCTIKSEKLSISNIQANNEVKVYPNPSNGNFYIRLSAGASKVNVNILNIIGQSVYSKDYTTNFSNEIKVEVGHLPKGVYIVKTDDGKQQQTNKIIIK</sequence>
<dbReference type="GeneID" id="78403178"/>
<dbReference type="Gene3D" id="3.40.390.10">
    <property type="entry name" value="Collagenase (Catalytic Domain)"/>
    <property type="match status" value="1"/>
</dbReference>
<dbReference type="EMBL" id="CP040908">
    <property type="protein sequence ID" value="QLL59668.1"/>
    <property type="molecule type" value="Genomic_DNA"/>
</dbReference>
<evidence type="ECO:0000256" key="2">
    <source>
        <dbReference type="SAM" id="SignalP"/>
    </source>
</evidence>
<proteinExistence type="predicted"/>
<dbReference type="NCBIfam" id="TIGR04183">
    <property type="entry name" value="Por_Secre_tail"/>
    <property type="match status" value="1"/>
</dbReference>
<evidence type="ECO:0000256" key="1">
    <source>
        <dbReference type="ARBA" id="ARBA00022729"/>
    </source>
</evidence>
<dbReference type="GO" id="GO:0006508">
    <property type="term" value="P:proteolysis"/>
    <property type="evidence" value="ECO:0007669"/>
    <property type="project" value="InterPro"/>
</dbReference>
<feature type="chain" id="PRO_5028810409" evidence="2">
    <location>
        <begin position="22"/>
        <end position="894"/>
    </location>
</feature>
<dbReference type="InterPro" id="IPR026444">
    <property type="entry name" value="Secre_tail"/>
</dbReference>
<name>A0A7H9DWU0_9FLAO</name>
<dbReference type="InterPro" id="IPR018466">
    <property type="entry name" value="Kre9/Knh1-like_N"/>
</dbReference>
<dbReference type="RefSeq" id="WP_180905538.1">
    <property type="nucleotide sequence ID" value="NZ_CP040908.1"/>
</dbReference>
<evidence type="ECO:0000259" key="3">
    <source>
        <dbReference type="PROSITE" id="PS50215"/>
    </source>
</evidence>
<dbReference type="KEGG" id="efal:FH779_16950"/>
<keyword evidence="5" id="KW-1185">Reference proteome</keyword>
<evidence type="ECO:0000313" key="4">
    <source>
        <dbReference type="EMBL" id="QLL59668.1"/>
    </source>
</evidence>
<dbReference type="Pfam" id="PF18962">
    <property type="entry name" value="Por_Secre_tail"/>
    <property type="match status" value="1"/>
</dbReference>
<keyword evidence="1 2" id="KW-0732">Signal</keyword>
<dbReference type="Proteomes" id="UP000510643">
    <property type="component" value="Chromosome"/>
</dbReference>
<organism evidence="4 5">
    <name type="scientific">Empedobacter falsenii</name>
    <dbReference type="NCBI Taxonomy" id="343874"/>
    <lineage>
        <taxon>Bacteria</taxon>
        <taxon>Pseudomonadati</taxon>
        <taxon>Bacteroidota</taxon>
        <taxon>Flavobacteriia</taxon>
        <taxon>Flavobacteriales</taxon>
        <taxon>Weeksellaceae</taxon>
        <taxon>Empedobacter</taxon>
    </lineage>
</organism>
<feature type="signal peptide" evidence="2">
    <location>
        <begin position="1"/>
        <end position="21"/>
    </location>
</feature>
<evidence type="ECO:0000313" key="5">
    <source>
        <dbReference type="Proteomes" id="UP000510643"/>
    </source>
</evidence>
<feature type="domain" description="Peptidase M12B" evidence="3">
    <location>
        <begin position="182"/>
        <end position="392"/>
    </location>
</feature>
<dbReference type="Pfam" id="PF10342">
    <property type="entry name" value="Kre9_KNH"/>
    <property type="match status" value="1"/>
</dbReference>